<keyword evidence="3" id="KW-1185">Reference proteome</keyword>
<evidence type="ECO:0000259" key="1">
    <source>
        <dbReference type="PROSITE" id="PS50994"/>
    </source>
</evidence>
<dbReference type="Gene3D" id="3.30.420.10">
    <property type="entry name" value="Ribonuclease H-like superfamily/Ribonuclease H"/>
    <property type="match status" value="1"/>
</dbReference>
<dbReference type="SUPFAM" id="SSF53098">
    <property type="entry name" value="Ribonuclease H-like"/>
    <property type="match status" value="1"/>
</dbReference>
<dbReference type="GO" id="GO:0015074">
    <property type="term" value="P:DNA integration"/>
    <property type="evidence" value="ECO:0007669"/>
    <property type="project" value="InterPro"/>
</dbReference>
<dbReference type="InterPro" id="IPR012337">
    <property type="entry name" value="RNaseH-like_sf"/>
</dbReference>
<sequence length="139" mass="15447">MALWQRDRSQQVQSGLICHSDAGSQYTSIHFTEHLDLEGLQPSIGSVGDAYETALAESVIAMYKTECIRTTVFHGDPFRTVADVELATAGWVDWYNNRRVHSSLGYIPPVEHATAHNTALNRDRNPHESGKEPEALQVA</sequence>
<dbReference type="InterPro" id="IPR036397">
    <property type="entry name" value="RNaseH_sf"/>
</dbReference>
<dbReference type="PROSITE" id="PS50994">
    <property type="entry name" value="INTEGRASE"/>
    <property type="match status" value="1"/>
</dbReference>
<gene>
    <name evidence="2" type="ORF">EV191_13029</name>
</gene>
<dbReference type="PANTHER" id="PTHR46889">
    <property type="entry name" value="TRANSPOSASE INSF FOR INSERTION SEQUENCE IS3B-RELATED"/>
    <property type="match status" value="1"/>
</dbReference>
<dbReference type="RefSeq" id="WP_132881325.1">
    <property type="nucleotide sequence ID" value="NZ_SLXQ01000030.1"/>
</dbReference>
<proteinExistence type="predicted"/>
<dbReference type="PANTHER" id="PTHR46889:SF4">
    <property type="entry name" value="TRANSPOSASE INSO FOR INSERTION SEQUENCE ELEMENT IS911B-RELATED"/>
    <property type="match status" value="1"/>
</dbReference>
<dbReference type="EMBL" id="SLXQ01000030">
    <property type="protein sequence ID" value="TCP39381.1"/>
    <property type="molecule type" value="Genomic_DNA"/>
</dbReference>
<organism evidence="2 3">
    <name type="scientific">Tamaricihabitans halophyticus</name>
    <dbReference type="NCBI Taxonomy" id="1262583"/>
    <lineage>
        <taxon>Bacteria</taxon>
        <taxon>Bacillati</taxon>
        <taxon>Actinomycetota</taxon>
        <taxon>Actinomycetes</taxon>
        <taxon>Pseudonocardiales</taxon>
        <taxon>Pseudonocardiaceae</taxon>
        <taxon>Tamaricihabitans</taxon>
    </lineage>
</organism>
<dbReference type="Proteomes" id="UP000294911">
    <property type="component" value="Unassembled WGS sequence"/>
</dbReference>
<accession>A0A4R2PYT9</accession>
<dbReference type="InterPro" id="IPR001584">
    <property type="entry name" value="Integrase_cat-core"/>
</dbReference>
<dbReference type="InterPro" id="IPR050900">
    <property type="entry name" value="Transposase_IS3/IS150/IS904"/>
</dbReference>
<dbReference type="GO" id="GO:0003676">
    <property type="term" value="F:nucleic acid binding"/>
    <property type="evidence" value="ECO:0007669"/>
    <property type="project" value="InterPro"/>
</dbReference>
<reference evidence="2 3" key="1">
    <citation type="submission" date="2019-03" db="EMBL/GenBank/DDBJ databases">
        <title>Genomic Encyclopedia of Type Strains, Phase IV (KMG-IV): sequencing the most valuable type-strain genomes for metagenomic binning, comparative biology and taxonomic classification.</title>
        <authorList>
            <person name="Goeker M."/>
        </authorList>
    </citation>
    <scope>NUCLEOTIDE SEQUENCE [LARGE SCALE GENOMIC DNA]</scope>
    <source>
        <strain evidence="2 3">DSM 45765</strain>
    </source>
</reference>
<name>A0A4R2PYT9_9PSEU</name>
<dbReference type="AlphaFoldDB" id="A0A4R2PYT9"/>
<comment type="caution">
    <text evidence="2">The sequence shown here is derived from an EMBL/GenBank/DDBJ whole genome shotgun (WGS) entry which is preliminary data.</text>
</comment>
<evidence type="ECO:0000313" key="3">
    <source>
        <dbReference type="Proteomes" id="UP000294911"/>
    </source>
</evidence>
<feature type="domain" description="Integrase catalytic" evidence="1">
    <location>
        <begin position="1"/>
        <end position="116"/>
    </location>
</feature>
<dbReference type="OrthoDB" id="4281720at2"/>
<protein>
    <submittedName>
        <fullName evidence="2">Integrase-like protein</fullName>
    </submittedName>
</protein>
<evidence type="ECO:0000313" key="2">
    <source>
        <dbReference type="EMBL" id="TCP39381.1"/>
    </source>
</evidence>
<dbReference type="Pfam" id="PF13683">
    <property type="entry name" value="rve_3"/>
    <property type="match status" value="1"/>
</dbReference>